<dbReference type="Proteomes" id="UP001596056">
    <property type="component" value="Unassembled WGS sequence"/>
</dbReference>
<comment type="caution">
    <text evidence="2">The sequence shown here is derived from an EMBL/GenBank/DDBJ whole genome shotgun (WGS) entry which is preliminary data.</text>
</comment>
<organism evidence="2 3">
    <name type="scientific">Rubellimicrobium aerolatum</name>
    <dbReference type="NCBI Taxonomy" id="490979"/>
    <lineage>
        <taxon>Bacteria</taxon>
        <taxon>Pseudomonadati</taxon>
        <taxon>Pseudomonadota</taxon>
        <taxon>Alphaproteobacteria</taxon>
        <taxon>Rhodobacterales</taxon>
        <taxon>Roseobacteraceae</taxon>
        <taxon>Rubellimicrobium</taxon>
    </lineage>
</organism>
<dbReference type="InterPro" id="IPR005135">
    <property type="entry name" value="Endo/exonuclease/phosphatase"/>
</dbReference>
<dbReference type="EMBL" id="JBHSNA010000002">
    <property type="protein sequence ID" value="MFC5565626.1"/>
    <property type="molecule type" value="Genomic_DNA"/>
</dbReference>
<reference evidence="3" key="1">
    <citation type="journal article" date="2019" name="Int. J. Syst. Evol. Microbiol.">
        <title>The Global Catalogue of Microorganisms (GCM) 10K type strain sequencing project: providing services to taxonomists for standard genome sequencing and annotation.</title>
        <authorList>
            <consortium name="The Broad Institute Genomics Platform"/>
            <consortium name="The Broad Institute Genome Sequencing Center for Infectious Disease"/>
            <person name="Wu L."/>
            <person name="Ma J."/>
        </authorList>
    </citation>
    <scope>NUCLEOTIDE SEQUENCE [LARGE SCALE GENOMIC DNA]</scope>
    <source>
        <strain evidence="3">KACC 11588</strain>
    </source>
</reference>
<evidence type="ECO:0000259" key="1">
    <source>
        <dbReference type="Pfam" id="PF03372"/>
    </source>
</evidence>
<protein>
    <submittedName>
        <fullName evidence="2">Endonuclease/exonuclease/phosphatase family protein</fullName>
    </submittedName>
</protein>
<evidence type="ECO:0000313" key="2">
    <source>
        <dbReference type="EMBL" id="MFC5565626.1"/>
    </source>
</evidence>
<accession>A0ABW0S9S6</accession>
<dbReference type="SUPFAM" id="SSF56219">
    <property type="entry name" value="DNase I-like"/>
    <property type="match status" value="1"/>
</dbReference>
<feature type="domain" description="Endonuclease/exonuclease/phosphatase" evidence="1">
    <location>
        <begin position="5"/>
        <end position="220"/>
    </location>
</feature>
<gene>
    <name evidence="2" type="ORF">ACFPOC_04245</name>
</gene>
<keyword evidence="2" id="KW-0378">Hydrolase</keyword>
<keyword evidence="2" id="KW-0540">Nuclease</keyword>
<dbReference type="PANTHER" id="PTHR43250:SF2">
    <property type="entry name" value="EXODEOXYRIBONUCLEASE III"/>
    <property type="match status" value="1"/>
</dbReference>
<dbReference type="Gene3D" id="3.60.10.10">
    <property type="entry name" value="Endonuclease/exonuclease/phosphatase"/>
    <property type="match status" value="1"/>
</dbReference>
<evidence type="ECO:0000313" key="3">
    <source>
        <dbReference type="Proteomes" id="UP001596056"/>
    </source>
</evidence>
<keyword evidence="3" id="KW-1185">Reference proteome</keyword>
<dbReference type="RefSeq" id="WP_209838177.1">
    <property type="nucleotide sequence ID" value="NZ_JAGGJP010000002.1"/>
</dbReference>
<dbReference type="InterPro" id="IPR037493">
    <property type="entry name" value="ExoIII-like"/>
</dbReference>
<keyword evidence="2" id="KW-0255">Endonuclease</keyword>
<dbReference type="Pfam" id="PF03372">
    <property type="entry name" value="Exo_endo_phos"/>
    <property type="match status" value="1"/>
</dbReference>
<sequence length="231" mass="25295">MKITTLNLWHGGSRRIDALAEWLVGTGSDAIICSEVHRGPTGDRLRARLAEAGYRRCFVPEVPPKTNTVALFAREEAEAVPLALPEGEEHRAVAARVAGVTLVGVYFAQLKAKRPMFLWLLGRPPELSGPTLVMGDFNTGRHRLDEAGATFQCAAEFGRLGEAGWVDAWRLLHGEAREFSWYSTAGNGFRLDHAFVSADLVERVSAADYDHSTRAGLSDHSALRLDLRSTA</sequence>
<dbReference type="InterPro" id="IPR036691">
    <property type="entry name" value="Endo/exonu/phosph_ase_sf"/>
</dbReference>
<name>A0ABW0S9S6_9RHOB</name>
<dbReference type="PANTHER" id="PTHR43250">
    <property type="entry name" value="EXODEOXYRIBONUCLEASE III"/>
    <property type="match status" value="1"/>
</dbReference>
<proteinExistence type="predicted"/>
<dbReference type="GO" id="GO:0004519">
    <property type="term" value="F:endonuclease activity"/>
    <property type="evidence" value="ECO:0007669"/>
    <property type="project" value="UniProtKB-KW"/>
</dbReference>